<reference evidence="1" key="2">
    <citation type="journal article" date="2015" name="Data Brief">
        <title>Shoot transcriptome of the giant reed, Arundo donax.</title>
        <authorList>
            <person name="Barrero R.A."/>
            <person name="Guerrero F.D."/>
            <person name="Moolhuijzen P."/>
            <person name="Goolsby J.A."/>
            <person name="Tidwell J."/>
            <person name="Bellgard S.E."/>
            <person name="Bellgard M.I."/>
        </authorList>
    </citation>
    <scope>NUCLEOTIDE SEQUENCE</scope>
    <source>
        <tissue evidence="1">Shoot tissue taken approximately 20 cm above the soil surface</tissue>
    </source>
</reference>
<dbReference type="EMBL" id="GBRH01193361">
    <property type="protein sequence ID" value="JAE04535.1"/>
    <property type="molecule type" value="Transcribed_RNA"/>
</dbReference>
<dbReference type="AlphaFoldDB" id="A0A0A9EUY2"/>
<name>A0A0A9EUY2_ARUDO</name>
<protein>
    <submittedName>
        <fullName evidence="1">Uncharacterized protein</fullName>
    </submittedName>
</protein>
<reference evidence="1" key="1">
    <citation type="submission" date="2014-09" db="EMBL/GenBank/DDBJ databases">
        <authorList>
            <person name="Magalhaes I.L.F."/>
            <person name="Oliveira U."/>
            <person name="Santos F.R."/>
            <person name="Vidigal T.H.D.A."/>
            <person name="Brescovit A.D."/>
            <person name="Santos A.J."/>
        </authorList>
    </citation>
    <scope>NUCLEOTIDE SEQUENCE</scope>
    <source>
        <tissue evidence="1">Shoot tissue taken approximately 20 cm above the soil surface</tissue>
    </source>
</reference>
<accession>A0A0A9EUY2</accession>
<proteinExistence type="predicted"/>
<sequence length="69" mass="7997">MFASNFTLRQPIAGEKELLVCPNVFASWIMKLGRCSPQNLQPPRMPYAMHVCSNYICTEYQLQIHMYVS</sequence>
<organism evidence="1">
    <name type="scientific">Arundo donax</name>
    <name type="common">Giant reed</name>
    <name type="synonym">Donax arundinaceus</name>
    <dbReference type="NCBI Taxonomy" id="35708"/>
    <lineage>
        <taxon>Eukaryota</taxon>
        <taxon>Viridiplantae</taxon>
        <taxon>Streptophyta</taxon>
        <taxon>Embryophyta</taxon>
        <taxon>Tracheophyta</taxon>
        <taxon>Spermatophyta</taxon>
        <taxon>Magnoliopsida</taxon>
        <taxon>Liliopsida</taxon>
        <taxon>Poales</taxon>
        <taxon>Poaceae</taxon>
        <taxon>PACMAD clade</taxon>
        <taxon>Arundinoideae</taxon>
        <taxon>Arundineae</taxon>
        <taxon>Arundo</taxon>
    </lineage>
</organism>
<evidence type="ECO:0000313" key="1">
    <source>
        <dbReference type="EMBL" id="JAE04535.1"/>
    </source>
</evidence>